<name>A0A158FSC2_9BURK</name>
<dbReference type="Gene3D" id="3.40.50.720">
    <property type="entry name" value="NAD(P)-binding Rossmann-like Domain"/>
    <property type="match status" value="1"/>
</dbReference>
<dbReference type="Proteomes" id="UP000054770">
    <property type="component" value="Unassembled WGS sequence"/>
</dbReference>
<dbReference type="EMBL" id="FCON02000006">
    <property type="protein sequence ID" value="SAL22100.1"/>
    <property type="molecule type" value="Genomic_DNA"/>
</dbReference>
<dbReference type="PRINTS" id="PR00080">
    <property type="entry name" value="SDRFAMILY"/>
</dbReference>
<organism evidence="3 4">
    <name type="scientific">Caballeronia choica</name>
    <dbReference type="NCBI Taxonomy" id="326476"/>
    <lineage>
        <taxon>Bacteria</taxon>
        <taxon>Pseudomonadati</taxon>
        <taxon>Pseudomonadota</taxon>
        <taxon>Betaproteobacteria</taxon>
        <taxon>Burkholderiales</taxon>
        <taxon>Burkholderiaceae</taxon>
        <taxon>Caballeronia</taxon>
    </lineage>
</organism>
<dbReference type="AlphaFoldDB" id="A0A158FSC2"/>
<dbReference type="InterPro" id="IPR036291">
    <property type="entry name" value="NAD(P)-bd_dom_sf"/>
</dbReference>
<evidence type="ECO:0000256" key="1">
    <source>
        <dbReference type="ARBA" id="ARBA00006484"/>
    </source>
</evidence>
<dbReference type="SUPFAM" id="SSF51735">
    <property type="entry name" value="NAD(P)-binding Rossmann-fold domains"/>
    <property type="match status" value="1"/>
</dbReference>
<dbReference type="PRINTS" id="PR00081">
    <property type="entry name" value="GDHRDH"/>
</dbReference>
<dbReference type="PANTHER" id="PTHR24321">
    <property type="entry name" value="DEHYDROGENASES, SHORT CHAIN"/>
    <property type="match status" value="1"/>
</dbReference>
<comment type="similarity">
    <text evidence="1">Belongs to the short-chain dehydrogenases/reductases (SDR) family.</text>
</comment>
<dbReference type="PANTHER" id="PTHR24321:SF8">
    <property type="entry name" value="ESTRADIOL 17-BETA-DEHYDROGENASE 8-RELATED"/>
    <property type="match status" value="1"/>
</dbReference>
<keyword evidence="4" id="KW-1185">Reference proteome</keyword>
<evidence type="ECO:0000313" key="3">
    <source>
        <dbReference type="EMBL" id="SAL22100.1"/>
    </source>
</evidence>
<proteinExistence type="inferred from homology"/>
<dbReference type="InterPro" id="IPR002347">
    <property type="entry name" value="SDR_fam"/>
</dbReference>
<dbReference type="FunFam" id="3.40.50.720:FF:000084">
    <property type="entry name" value="Short-chain dehydrogenase reductase"/>
    <property type="match status" value="1"/>
</dbReference>
<comment type="caution">
    <text evidence="3">The sequence shown here is derived from an EMBL/GenBank/DDBJ whole genome shotgun (WGS) entry which is preliminary data.</text>
</comment>
<gene>
    <name evidence="3" type="ORF">AWB68_00876</name>
</gene>
<evidence type="ECO:0000256" key="2">
    <source>
        <dbReference type="ARBA" id="ARBA00023002"/>
    </source>
</evidence>
<dbReference type="Pfam" id="PF13561">
    <property type="entry name" value="adh_short_C2"/>
    <property type="match status" value="1"/>
</dbReference>
<sequence length="227" mass="24131">MGMGRETAELFAAEGAQVIATDIVQPATPYANETIVFMSHDVTKESDWQSVVHQTLQKFGRVDILVNNAGIGGSYNAIHEFTLEDWNHVISVDQTSVFLGMREVIPHMRSAGKGSIVNISSIWGIGGVVGAAGYQAAKGAVRSLTKNAAITYAKENIRVNSVHPGIIHTPLIDRQAGEITQAVISATPMGRAGTPREVAYGSCFLASDEASFITGSELIIDGGYLAQ</sequence>
<protein>
    <submittedName>
        <fullName evidence="3">3-beta-hydroxysteroid dehydrogenase</fullName>
    </submittedName>
</protein>
<accession>A0A158FSC2</accession>
<keyword evidence="2" id="KW-0560">Oxidoreductase</keyword>
<reference evidence="3" key="1">
    <citation type="submission" date="2016-01" db="EMBL/GenBank/DDBJ databases">
        <authorList>
            <person name="Peeters C."/>
        </authorList>
    </citation>
    <scope>NUCLEOTIDE SEQUENCE [LARGE SCALE GENOMIC DNA]</scope>
    <source>
        <strain evidence="3">LMG 22940</strain>
    </source>
</reference>
<evidence type="ECO:0000313" key="4">
    <source>
        <dbReference type="Proteomes" id="UP000054770"/>
    </source>
</evidence>
<dbReference type="GO" id="GO:0016491">
    <property type="term" value="F:oxidoreductase activity"/>
    <property type="evidence" value="ECO:0007669"/>
    <property type="project" value="UniProtKB-KW"/>
</dbReference>